<dbReference type="EMBL" id="SNRW01023061">
    <property type="protein sequence ID" value="KAA6363326.1"/>
    <property type="molecule type" value="Genomic_DNA"/>
</dbReference>
<feature type="non-terminal residue" evidence="1">
    <location>
        <position position="1"/>
    </location>
</feature>
<sequence length="43" mass="4519">IWAGGGNVGPCVEMFVKGMEDGCLSSSSGGGFNVRNLIRRFVN</sequence>
<evidence type="ECO:0000313" key="2">
    <source>
        <dbReference type="Proteomes" id="UP000324800"/>
    </source>
</evidence>
<reference evidence="1 2" key="1">
    <citation type="submission" date="2019-03" db="EMBL/GenBank/DDBJ databases">
        <title>Single cell metagenomics reveals metabolic interactions within the superorganism composed of flagellate Streblomastix strix and complex community of Bacteroidetes bacteria on its surface.</title>
        <authorList>
            <person name="Treitli S.C."/>
            <person name="Kolisko M."/>
            <person name="Husnik F."/>
            <person name="Keeling P."/>
            <person name="Hampl V."/>
        </authorList>
    </citation>
    <scope>NUCLEOTIDE SEQUENCE [LARGE SCALE GENOMIC DNA]</scope>
    <source>
        <strain evidence="1">ST1C</strain>
    </source>
</reference>
<comment type="caution">
    <text evidence="1">The sequence shown here is derived from an EMBL/GenBank/DDBJ whole genome shotgun (WGS) entry which is preliminary data.</text>
</comment>
<organism evidence="1 2">
    <name type="scientific">Streblomastix strix</name>
    <dbReference type="NCBI Taxonomy" id="222440"/>
    <lineage>
        <taxon>Eukaryota</taxon>
        <taxon>Metamonada</taxon>
        <taxon>Preaxostyla</taxon>
        <taxon>Oxymonadida</taxon>
        <taxon>Streblomastigidae</taxon>
        <taxon>Streblomastix</taxon>
    </lineage>
</organism>
<proteinExistence type="predicted"/>
<gene>
    <name evidence="1" type="ORF">EZS28_041147</name>
</gene>
<name>A0A5J4TXV7_9EUKA</name>
<evidence type="ECO:0000313" key="1">
    <source>
        <dbReference type="EMBL" id="KAA6363326.1"/>
    </source>
</evidence>
<dbReference type="Proteomes" id="UP000324800">
    <property type="component" value="Unassembled WGS sequence"/>
</dbReference>
<accession>A0A5J4TXV7</accession>
<protein>
    <submittedName>
        <fullName evidence="1">Uncharacterized protein</fullName>
    </submittedName>
</protein>
<dbReference type="AlphaFoldDB" id="A0A5J4TXV7"/>